<dbReference type="EMBL" id="BMQQ01000008">
    <property type="protein sequence ID" value="GGT31031.1"/>
    <property type="molecule type" value="Genomic_DNA"/>
</dbReference>
<organism evidence="2 3">
    <name type="scientific">Streptomyces purpureus</name>
    <dbReference type="NCBI Taxonomy" id="1951"/>
    <lineage>
        <taxon>Bacteria</taxon>
        <taxon>Bacillati</taxon>
        <taxon>Actinomycetota</taxon>
        <taxon>Actinomycetes</taxon>
        <taxon>Kitasatosporales</taxon>
        <taxon>Streptomycetaceae</taxon>
        <taxon>Streptomyces</taxon>
    </lineage>
</organism>
<accession>A0A918H0U8</accession>
<dbReference type="Proteomes" id="UP000619486">
    <property type="component" value="Unassembled WGS sequence"/>
</dbReference>
<keyword evidence="3" id="KW-1185">Reference proteome</keyword>
<feature type="region of interest" description="Disordered" evidence="1">
    <location>
        <begin position="28"/>
        <end position="68"/>
    </location>
</feature>
<comment type="caution">
    <text evidence="2">The sequence shown here is derived from an EMBL/GenBank/DDBJ whole genome shotgun (WGS) entry which is preliminary data.</text>
</comment>
<reference evidence="2" key="2">
    <citation type="submission" date="2020-09" db="EMBL/GenBank/DDBJ databases">
        <authorList>
            <person name="Sun Q."/>
            <person name="Ohkuma M."/>
        </authorList>
    </citation>
    <scope>NUCLEOTIDE SEQUENCE</scope>
    <source>
        <strain evidence="2">JCM 3172</strain>
    </source>
</reference>
<reference evidence="2" key="1">
    <citation type="journal article" date="2014" name="Int. J. Syst. Evol. Microbiol.">
        <title>Complete genome sequence of Corynebacterium casei LMG S-19264T (=DSM 44701T), isolated from a smear-ripened cheese.</title>
        <authorList>
            <consortium name="US DOE Joint Genome Institute (JGI-PGF)"/>
            <person name="Walter F."/>
            <person name="Albersmeier A."/>
            <person name="Kalinowski J."/>
            <person name="Ruckert C."/>
        </authorList>
    </citation>
    <scope>NUCLEOTIDE SEQUENCE</scope>
    <source>
        <strain evidence="2">JCM 3172</strain>
    </source>
</reference>
<proteinExistence type="predicted"/>
<protein>
    <submittedName>
        <fullName evidence="2">Uncharacterized protein</fullName>
    </submittedName>
</protein>
<dbReference type="AlphaFoldDB" id="A0A918H0U8"/>
<sequence>MGAQLEQDRQEVVVEAGVARLKVDDLHTGTLPGRPAVAQGVGDRGTGTGARSPEFPGWRGAVDDMLTA</sequence>
<evidence type="ECO:0000256" key="1">
    <source>
        <dbReference type="SAM" id="MobiDB-lite"/>
    </source>
</evidence>
<gene>
    <name evidence="2" type="ORF">GCM10014713_25540</name>
</gene>
<evidence type="ECO:0000313" key="3">
    <source>
        <dbReference type="Proteomes" id="UP000619486"/>
    </source>
</evidence>
<name>A0A918H0U8_9ACTN</name>
<evidence type="ECO:0000313" key="2">
    <source>
        <dbReference type="EMBL" id="GGT31031.1"/>
    </source>
</evidence>